<dbReference type="Proteomes" id="UP000623129">
    <property type="component" value="Unassembled WGS sequence"/>
</dbReference>
<comment type="caution">
    <text evidence="2">The sequence shown here is derived from an EMBL/GenBank/DDBJ whole genome shotgun (WGS) entry which is preliminary data.</text>
</comment>
<reference evidence="2" key="1">
    <citation type="submission" date="2020-01" db="EMBL/GenBank/DDBJ databases">
        <title>Genome sequence of Kobresia littledalei, the first chromosome-level genome in the family Cyperaceae.</title>
        <authorList>
            <person name="Qu G."/>
        </authorList>
    </citation>
    <scope>NUCLEOTIDE SEQUENCE</scope>
    <source>
        <strain evidence="2">C.B.Clarke</strain>
        <tissue evidence="2">Leaf</tissue>
    </source>
</reference>
<feature type="transmembrane region" description="Helical" evidence="1">
    <location>
        <begin position="127"/>
        <end position="145"/>
    </location>
</feature>
<sequence>MFGKPTEWCEGPVQPQRKQLPSVFQLPLAVELGPGILGNIFDGIQSKGYWIVSQKDCDYEVQPCSCYLLLGLHPVLNWICSNMTFMTALGSIVSLLFPVEKATRAAVSVGRREKWMRRAIWKRVQDFYFLSGLPISSSIISLVVGTEQAAASRKPQNEAVEELRVSQTTLKMWCRIKGILNGLILESERDSSDSE</sequence>
<organism evidence="2 3">
    <name type="scientific">Carex littledalei</name>
    <dbReference type="NCBI Taxonomy" id="544730"/>
    <lineage>
        <taxon>Eukaryota</taxon>
        <taxon>Viridiplantae</taxon>
        <taxon>Streptophyta</taxon>
        <taxon>Embryophyta</taxon>
        <taxon>Tracheophyta</taxon>
        <taxon>Spermatophyta</taxon>
        <taxon>Magnoliopsida</taxon>
        <taxon>Liliopsida</taxon>
        <taxon>Poales</taxon>
        <taxon>Cyperaceae</taxon>
        <taxon>Cyperoideae</taxon>
        <taxon>Cariceae</taxon>
        <taxon>Carex</taxon>
        <taxon>Carex subgen. Euthyceras</taxon>
    </lineage>
</organism>
<keyword evidence="1" id="KW-1133">Transmembrane helix</keyword>
<keyword evidence="1" id="KW-0472">Membrane</keyword>
<protein>
    <submittedName>
        <fullName evidence="2">8-amino-7-oxononanoate synthase</fullName>
    </submittedName>
</protein>
<name>A0A833RG08_9POAL</name>
<dbReference type="EMBL" id="SWLB01000005">
    <property type="protein sequence ID" value="KAF3338461.1"/>
    <property type="molecule type" value="Genomic_DNA"/>
</dbReference>
<accession>A0A833RG08</accession>
<feature type="transmembrane region" description="Helical" evidence="1">
    <location>
        <begin position="75"/>
        <end position="97"/>
    </location>
</feature>
<proteinExistence type="predicted"/>
<evidence type="ECO:0000256" key="1">
    <source>
        <dbReference type="SAM" id="Phobius"/>
    </source>
</evidence>
<evidence type="ECO:0000313" key="2">
    <source>
        <dbReference type="EMBL" id="KAF3338461.1"/>
    </source>
</evidence>
<gene>
    <name evidence="2" type="ORF">FCM35_KLT17298</name>
</gene>
<evidence type="ECO:0000313" key="3">
    <source>
        <dbReference type="Proteomes" id="UP000623129"/>
    </source>
</evidence>
<keyword evidence="1" id="KW-0812">Transmembrane</keyword>
<dbReference type="AlphaFoldDB" id="A0A833RG08"/>
<keyword evidence="3" id="KW-1185">Reference proteome</keyword>